<feature type="region of interest" description="Disordered" evidence="1">
    <location>
        <begin position="234"/>
        <end position="269"/>
    </location>
</feature>
<feature type="compositionally biased region" description="Polar residues" evidence="1">
    <location>
        <begin position="20"/>
        <end position="70"/>
    </location>
</feature>
<gene>
    <name evidence="4" type="primary">LOC104750977</name>
</gene>
<feature type="region of interest" description="Disordered" evidence="1">
    <location>
        <begin position="20"/>
        <end position="93"/>
    </location>
</feature>
<sequence length="327" mass="37042">MDPSNPYRFWDQNFVDLMNSQENSNRSANTIPPYSTQSSQTIQFSNPFSSQPLNISHPFSSQPLNQTPTSESEDCLDVTADESDEEGGRGIRKRWSAEEDVHLISAWLNTSKDPVVSNEQRKNSFWNRVADYYKAHIGGTSSNERGTTQCKARWSKINHHVNKFVGCYAQASTRRRSGESEDDVLRMAYEFYKNDMRKPFLLGHCWRELKNDQKWITERHVECGNKRTKLASEGEFAATSSNGGDDMRPPGVKAAKKKGKKPAVSSDVPDGSVDKLDKIIAMKDQEQAAKLHHGKMRLLDSLLNKSELTPAEVLLRDKLLDQMLTNI</sequence>
<evidence type="ECO:0000256" key="1">
    <source>
        <dbReference type="SAM" id="MobiDB-lite"/>
    </source>
</evidence>
<evidence type="ECO:0000313" key="4">
    <source>
        <dbReference type="RefSeq" id="XP_010471142.1"/>
    </source>
</evidence>
<protein>
    <submittedName>
        <fullName evidence="4">Glutathione S-transferase T3-like</fullName>
    </submittedName>
</protein>
<evidence type="ECO:0000259" key="2">
    <source>
        <dbReference type="PROSITE" id="PS50090"/>
    </source>
</evidence>
<dbReference type="InterPro" id="IPR001005">
    <property type="entry name" value="SANT/Myb"/>
</dbReference>
<dbReference type="Proteomes" id="UP000694864">
    <property type="component" value="Chromosome 2"/>
</dbReference>
<dbReference type="RefSeq" id="XP_010471142.1">
    <property type="nucleotide sequence ID" value="XM_010472840.1"/>
</dbReference>
<organism evidence="3 4">
    <name type="scientific">Camelina sativa</name>
    <name type="common">False flax</name>
    <name type="synonym">Myagrum sativum</name>
    <dbReference type="NCBI Taxonomy" id="90675"/>
    <lineage>
        <taxon>Eukaryota</taxon>
        <taxon>Viridiplantae</taxon>
        <taxon>Streptophyta</taxon>
        <taxon>Embryophyta</taxon>
        <taxon>Tracheophyta</taxon>
        <taxon>Spermatophyta</taxon>
        <taxon>Magnoliopsida</taxon>
        <taxon>eudicotyledons</taxon>
        <taxon>Gunneridae</taxon>
        <taxon>Pentapetalae</taxon>
        <taxon>rosids</taxon>
        <taxon>malvids</taxon>
        <taxon>Brassicales</taxon>
        <taxon>Brassicaceae</taxon>
        <taxon>Camelineae</taxon>
        <taxon>Camelina</taxon>
    </lineage>
</organism>
<proteinExistence type="predicted"/>
<dbReference type="Gene3D" id="1.10.10.60">
    <property type="entry name" value="Homeodomain-like"/>
    <property type="match status" value="1"/>
</dbReference>
<name>A0ABM0WHG3_CAMSA</name>
<reference evidence="4" key="2">
    <citation type="submission" date="2025-08" db="UniProtKB">
        <authorList>
            <consortium name="RefSeq"/>
        </authorList>
    </citation>
    <scope>IDENTIFICATION</scope>
    <source>
        <tissue evidence="4">Leaf</tissue>
    </source>
</reference>
<feature type="domain" description="Myb-like" evidence="2">
    <location>
        <begin position="92"/>
        <end position="158"/>
    </location>
</feature>
<dbReference type="GeneID" id="104750977"/>
<feature type="compositionally biased region" description="Acidic residues" evidence="1">
    <location>
        <begin position="71"/>
        <end position="85"/>
    </location>
</feature>
<accession>A0ABM0WHG3</accession>
<reference evidence="3" key="1">
    <citation type="journal article" date="2014" name="Nat. Commun.">
        <title>The emerging biofuel crop Camelina sativa retains a highly undifferentiated hexaploid genome structure.</title>
        <authorList>
            <person name="Kagale S."/>
            <person name="Koh C."/>
            <person name="Nixon J."/>
            <person name="Bollina V."/>
            <person name="Clarke W.E."/>
            <person name="Tuteja R."/>
            <person name="Spillane C."/>
            <person name="Robinson S.J."/>
            <person name="Links M.G."/>
            <person name="Clarke C."/>
            <person name="Higgins E.E."/>
            <person name="Huebert T."/>
            <person name="Sharpe A.G."/>
            <person name="Parkin I.A."/>
        </authorList>
    </citation>
    <scope>NUCLEOTIDE SEQUENCE [LARGE SCALE GENOMIC DNA]</scope>
    <source>
        <strain evidence="3">cv. DH55</strain>
    </source>
</reference>
<dbReference type="PANTHER" id="PTHR45023">
    <property type="match status" value="1"/>
</dbReference>
<keyword evidence="3" id="KW-1185">Reference proteome</keyword>
<dbReference type="PROSITE" id="PS50090">
    <property type="entry name" value="MYB_LIKE"/>
    <property type="match status" value="1"/>
</dbReference>
<dbReference type="PANTHER" id="PTHR45023:SF4">
    <property type="entry name" value="GLYCINE-RICH PROTEIN-RELATED"/>
    <property type="match status" value="1"/>
</dbReference>
<evidence type="ECO:0000313" key="3">
    <source>
        <dbReference type="Proteomes" id="UP000694864"/>
    </source>
</evidence>